<evidence type="ECO:0000259" key="9">
    <source>
        <dbReference type="PROSITE" id="PS50893"/>
    </source>
</evidence>
<proteinExistence type="inferred from homology"/>
<keyword evidence="8" id="KW-0997">Cell inner membrane</keyword>
<dbReference type="InterPro" id="IPR000644">
    <property type="entry name" value="CBS_dom"/>
</dbReference>
<comment type="subcellular location">
    <subcellularLocation>
        <location evidence="8">Cell inner membrane</location>
        <topology evidence="8">Peripheral membrane protein</topology>
    </subcellularLocation>
</comment>
<keyword evidence="8" id="KW-0472">Membrane</keyword>
<keyword evidence="4 8" id="KW-0067">ATP-binding</keyword>
<dbReference type="Gene3D" id="3.40.50.300">
    <property type="entry name" value="P-loop containing nucleotide triphosphate hydrolases"/>
    <property type="match status" value="1"/>
</dbReference>
<dbReference type="GO" id="GO:0006970">
    <property type="term" value="P:response to osmotic stress"/>
    <property type="evidence" value="ECO:0007669"/>
    <property type="project" value="UniProtKB-ARBA"/>
</dbReference>
<evidence type="ECO:0000256" key="8">
    <source>
        <dbReference type="RuleBase" id="RU369116"/>
    </source>
</evidence>
<evidence type="ECO:0000256" key="1">
    <source>
        <dbReference type="ARBA" id="ARBA00005417"/>
    </source>
</evidence>
<protein>
    <recommendedName>
        <fullName evidence="8">Quaternary amine transport ATP-binding protein</fullName>
        <ecNumber evidence="8">7.6.2.9</ecNumber>
    </recommendedName>
</protein>
<comment type="subunit">
    <text evidence="7">The complex is probably composed of two ATP-binding proteins (TmoW), two transmembrane proteins (TmoV) and a solute-binding protein (TmoX).</text>
</comment>
<evidence type="ECO:0000313" key="10">
    <source>
        <dbReference type="EMBL" id="MBT1159670.1"/>
    </source>
</evidence>
<keyword evidence="2 8" id="KW-0813">Transport</keyword>
<dbReference type="PANTHER" id="PTHR43869:SF1">
    <property type="entry name" value="GLYCINE BETAINE_PROLINE BETAINE TRANSPORT SYSTEM ATP-BINDING PROTEIN PROV"/>
    <property type="match status" value="1"/>
</dbReference>
<evidence type="ECO:0000256" key="5">
    <source>
        <dbReference type="ARBA" id="ARBA00022970"/>
    </source>
</evidence>
<evidence type="ECO:0000313" key="11">
    <source>
        <dbReference type="Proteomes" id="UP001138921"/>
    </source>
</evidence>
<reference evidence="10" key="2">
    <citation type="submission" date="2021-03" db="EMBL/GenBank/DDBJ databases">
        <authorList>
            <person name="Artuso I."/>
            <person name="Turrini P."/>
            <person name="Pirolo M."/>
            <person name="Lugli G.A."/>
            <person name="Ventura M."/>
            <person name="Visca P."/>
        </authorList>
    </citation>
    <scope>NUCLEOTIDE SEQUENCE</scope>
    <source>
        <strain evidence="10">LMG 26462</strain>
    </source>
</reference>
<keyword evidence="8" id="KW-1003">Cell membrane</keyword>
<dbReference type="InterPro" id="IPR003593">
    <property type="entry name" value="AAA+_ATPase"/>
</dbReference>
<dbReference type="EC" id="7.6.2.9" evidence="8"/>
<dbReference type="InterPro" id="IPR005892">
    <property type="entry name" value="Gly-betaine_transp_ATP-bd"/>
</dbReference>
<dbReference type="SUPFAM" id="SSF52540">
    <property type="entry name" value="P-loop containing nucleoside triphosphate hydrolases"/>
    <property type="match status" value="1"/>
</dbReference>
<comment type="catalytic activity">
    <reaction evidence="6">
        <text>a quaternary ammonium(out) + ATP + H2O = a quaternary ammonium(in) + ADP + phosphate + H(+)</text>
        <dbReference type="Rhea" id="RHEA:11036"/>
        <dbReference type="ChEBI" id="CHEBI:15377"/>
        <dbReference type="ChEBI" id="CHEBI:15378"/>
        <dbReference type="ChEBI" id="CHEBI:30616"/>
        <dbReference type="ChEBI" id="CHEBI:35267"/>
        <dbReference type="ChEBI" id="CHEBI:43474"/>
        <dbReference type="ChEBI" id="CHEBI:456216"/>
        <dbReference type="EC" id="7.6.2.9"/>
    </reaction>
    <physiologicalReaction direction="left-to-right" evidence="6">
        <dbReference type="Rhea" id="RHEA:11037"/>
    </physiologicalReaction>
</comment>
<dbReference type="GO" id="GO:0015418">
    <property type="term" value="F:ABC-type quaternary ammonium compound transporting activity"/>
    <property type="evidence" value="ECO:0007669"/>
    <property type="project" value="UniProtKB-EC"/>
</dbReference>
<comment type="caution">
    <text evidence="10">The sequence shown here is derived from an EMBL/GenBank/DDBJ whole genome shotgun (WGS) entry which is preliminary data.</text>
</comment>
<dbReference type="Pfam" id="PF00005">
    <property type="entry name" value="ABC_tran"/>
    <property type="match status" value="1"/>
</dbReference>
<dbReference type="AlphaFoldDB" id="A0A9X1AGQ0"/>
<dbReference type="NCBIfam" id="TIGR01186">
    <property type="entry name" value="proV"/>
    <property type="match status" value="1"/>
</dbReference>
<dbReference type="SUPFAM" id="SSF54631">
    <property type="entry name" value="CBS-domain pair"/>
    <property type="match status" value="1"/>
</dbReference>
<dbReference type="Proteomes" id="UP001138921">
    <property type="component" value="Unassembled WGS sequence"/>
</dbReference>
<keyword evidence="5" id="KW-0029">Amino-acid transport</keyword>
<dbReference type="InterPro" id="IPR046342">
    <property type="entry name" value="CBS_dom_sf"/>
</dbReference>
<keyword evidence="11" id="KW-1185">Reference proteome</keyword>
<dbReference type="PROSITE" id="PS50893">
    <property type="entry name" value="ABC_TRANSPORTER_2"/>
    <property type="match status" value="1"/>
</dbReference>
<sequence length="343" mass="37989">MPKLECKNVWKVYGSRPEAYSGLVRQGRVQPDDIRKLRESGAIIAAADVSFDVNVGEILVLMGLSGSGKSTVLRCISQLVQPSAGTIRLDGECLSSMSPSDLVEVRRHKMGMVFQNFGLLPHLTVVENVEFPLKVQRTALAVRRERALEMVALVGLAGKENAYPYELSGGQQQRVGIARSLASEPDLWLLDEPFSALDPLIRRQLQEEFLRLQRDLKKTIVFVTHDIMEALRVGDRIAIMKDGLIVQIGTPQDIVLNPVNEYVARFTAEVPRYRVQKVGCIMEGLSGDLNVSADLSTALSCDMAVEDAFEHFRDRDRVPVVDADGRLVGQLTASRIVNHLAKN</sequence>
<organism evidence="10 11">
    <name type="scientific">Aminobacter anthyllidis</name>
    <dbReference type="NCBI Taxonomy" id="1035067"/>
    <lineage>
        <taxon>Bacteria</taxon>
        <taxon>Pseudomonadati</taxon>
        <taxon>Pseudomonadota</taxon>
        <taxon>Alphaproteobacteria</taxon>
        <taxon>Hyphomicrobiales</taxon>
        <taxon>Phyllobacteriaceae</taxon>
        <taxon>Aminobacter</taxon>
    </lineage>
</organism>
<reference evidence="10" key="1">
    <citation type="journal article" date="2021" name="Microorganisms">
        <title>Phylogenomic Reconstruction and Metabolic Potential of the Genus Aminobacter.</title>
        <authorList>
            <person name="Artuso I."/>
            <person name="Turrini P."/>
            <person name="Pirolo M."/>
            <person name="Lugli G.A."/>
            <person name="Ventura M."/>
            <person name="Visca P."/>
        </authorList>
    </citation>
    <scope>NUCLEOTIDE SEQUENCE</scope>
    <source>
        <strain evidence="10">LMG 26462</strain>
    </source>
</reference>
<dbReference type="GO" id="GO:0005524">
    <property type="term" value="F:ATP binding"/>
    <property type="evidence" value="ECO:0007669"/>
    <property type="project" value="UniProtKB-UniRule"/>
</dbReference>
<comment type="subunit">
    <text evidence="8">The complex is probably composed of two ATP-binding proteins, two transmembrane proteins and a solute-binding protein.</text>
</comment>
<dbReference type="InterPro" id="IPR027417">
    <property type="entry name" value="P-loop_NTPase"/>
</dbReference>
<dbReference type="EMBL" id="JAFLWW010000013">
    <property type="protein sequence ID" value="MBT1159670.1"/>
    <property type="molecule type" value="Genomic_DNA"/>
</dbReference>
<evidence type="ECO:0000256" key="7">
    <source>
        <dbReference type="ARBA" id="ARBA00061968"/>
    </source>
</evidence>
<dbReference type="GO" id="GO:0031460">
    <property type="term" value="P:glycine betaine transport"/>
    <property type="evidence" value="ECO:0007669"/>
    <property type="project" value="InterPro"/>
</dbReference>
<dbReference type="PANTHER" id="PTHR43869">
    <property type="entry name" value="GLYCINE BETAINE/PROLINE BETAINE TRANSPORT SYSTEM ATP-BINDING PROTEIN PROV"/>
    <property type="match status" value="1"/>
</dbReference>
<evidence type="ECO:0000256" key="3">
    <source>
        <dbReference type="ARBA" id="ARBA00022741"/>
    </source>
</evidence>
<feature type="domain" description="ABC transporter" evidence="9">
    <location>
        <begin position="29"/>
        <end position="267"/>
    </location>
</feature>
<keyword evidence="3 8" id="KW-0547">Nucleotide-binding</keyword>
<evidence type="ECO:0000256" key="4">
    <source>
        <dbReference type="ARBA" id="ARBA00022840"/>
    </source>
</evidence>
<dbReference type="Pfam" id="PF00571">
    <property type="entry name" value="CBS"/>
    <property type="match status" value="1"/>
</dbReference>
<gene>
    <name evidence="10" type="ORF">J1C56_29395</name>
</gene>
<dbReference type="FunFam" id="3.40.50.300:FF:000201">
    <property type="entry name" value="Glycine betaine/L-proline ABC transporter ATP-binding protein"/>
    <property type="match status" value="1"/>
</dbReference>
<dbReference type="GO" id="GO:0006865">
    <property type="term" value="P:amino acid transport"/>
    <property type="evidence" value="ECO:0007669"/>
    <property type="project" value="UniProtKB-UniRule"/>
</dbReference>
<dbReference type="PROSITE" id="PS00211">
    <property type="entry name" value="ABC_TRANSPORTER_1"/>
    <property type="match status" value="1"/>
</dbReference>
<dbReference type="GO" id="GO:0016887">
    <property type="term" value="F:ATP hydrolysis activity"/>
    <property type="evidence" value="ECO:0007669"/>
    <property type="project" value="UniProtKB-UniRule"/>
</dbReference>
<name>A0A9X1AGQ0_9HYPH</name>
<evidence type="ECO:0000256" key="2">
    <source>
        <dbReference type="ARBA" id="ARBA00022448"/>
    </source>
</evidence>
<comment type="similarity">
    <text evidence="1 8">Belongs to the ABC transporter superfamily.</text>
</comment>
<dbReference type="InterPro" id="IPR051921">
    <property type="entry name" value="ABC_osmolyte_uptake_ATP-bind"/>
</dbReference>
<evidence type="ECO:0000256" key="6">
    <source>
        <dbReference type="ARBA" id="ARBA00051811"/>
    </source>
</evidence>
<dbReference type="InterPro" id="IPR017871">
    <property type="entry name" value="ABC_transporter-like_CS"/>
</dbReference>
<dbReference type="SMART" id="SM00382">
    <property type="entry name" value="AAA"/>
    <property type="match status" value="1"/>
</dbReference>
<dbReference type="GO" id="GO:0005886">
    <property type="term" value="C:plasma membrane"/>
    <property type="evidence" value="ECO:0007669"/>
    <property type="project" value="UniProtKB-SubCell"/>
</dbReference>
<dbReference type="InterPro" id="IPR003439">
    <property type="entry name" value="ABC_transporter-like_ATP-bd"/>
</dbReference>
<accession>A0A9X1AGQ0</accession>